<comment type="caution">
    <text evidence="2">The sequence shown here is derived from an EMBL/GenBank/DDBJ whole genome shotgun (WGS) entry which is preliminary data.</text>
</comment>
<reference evidence="2 3" key="1">
    <citation type="submission" date="2023-07" db="EMBL/GenBank/DDBJ databases">
        <title>Description of novel actinomycetes strains, isolated from tidal flat sediment.</title>
        <authorList>
            <person name="Lu C."/>
        </authorList>
    </citation>
    <scope>NUCLEOTIDE SEQUENCE [LARGE SCALE GENOMIC DNA]</scope>
    <source>
        <strain evidence="2 3">SYSU T00b441</strain>
    </source>
</reference>
<accession>A0ABT9DBQ0</accession>
<dbReference type="RefSeq" id="WP_304600049.1">
    <property type="nucleotide sequence ID" value="NZ_JAUQYP010000001.1"/>
</dbReference>
<keyword evidence="1" id="KW-0472">Membrane</keyword>
<evidence type="ECO:0000256" key="1">
    <source>
        <dbReference type="SAM" id="Phobius"/>
    </source>
</evidence>
<dbReference type="Pfam" id="PF12679">
    <property type="entry name" value="ABC2_membrane_2"/>
    <property type="match status" value="1"/>
</dbReference>
<organism evidence="2 3">
    <name type="scientific">Actinotalea lenta</name>
    <dbReference type="NCBI Taxonomy" id="3064654"/>
    <lineage>
        <taxon>Bacteria</taxon>
        <taxon>Bacillati</taxon>
        <taxon>Actinomycetota</taxon>
        <taxon>Actinomycetes</taxon>
        <taxon>Micrococcales</taxon>
        <taxon>Cellulomonadaceae</taxon>
        <taxon>Actinotalea</taxon>
    </lineage>
</organism>
<gene>
    <name evidence="2" type="ORF">Q6348_04105</name>
</gene>
<feature type="transmembrane region" description="Helical" evidence="1">
    <location>
        <begin position="278"/>
        <end position="300"/>
    </location>
</feature>
<keyword evidence="1" id="KW-0812">Transmembrane</keyword>
<evidence type="ECO:0000313" key="3">
    <source>
        <dbReference type="Proteomes" id="UP001232536"/>
    </source>
</evidence>
<proteinExistence type="predicted"/>
<name>A0ABT9DBQ0_9CELL</name>
<sequence length="309" mass="31706">MSGVEPIGAPVPPGDPGPAGDVIHDLGFRHYDGPRLGRGWVVRSLLVETVRGVFGLGRPARSKIMPWVLIGILLAPPLVLALSVLLTRSRELPLSYTAYPVAMQLVVTLFVAGAAPYCVSRDLRHGVMPLYLSRPMTRADYVLAKVAGLSLALFAVLASAETLLLVGALLAKLPVGDQLGGWAGGLVTAAVLSVLLAVIGLVVAAVTPRRGLGVAAIITGLVVITGVAQLLTAIASERGYDALASYLPVLDPYRLVDALAVRVLGVGAADGMTYPAGVGGALVLAAILAAVVAGGLALLVRRYRKGGGL</sequence>
<feature type="transmembrane region" description="Helical" evidence="1">
    <location>
        <begin position="141"/>
        <end position="170"/>
    </location>
</feature>
<dbReference type="Proteomes" id="UP001232536">
    <property type="component" value="Unassembled WGS sequence"/>
</dbReference>
<protein>
    <submittedName>
        <fullName evidence="2">ABC transporter permease</fullName>
    </submittedName>
</protein>
<evidence type="ECO:0000313" key="2">
    <source>
        <dbReference type="EMBL" id="MDO8106377.1"/>
    </source>
</evidence>
<feature type="transmembrane region" description="Helical" evidence="1">
    <location>
        <begin position="182"/>
        <end position="205"/>
    </location>
</feature>
<keyword evidence="1" id="KW-1133">Transmembrane helix</keyword>
<feature type="transmembrane region" description="Helical" evidence="1">
    <location>
        <begin position="98"/>
        <end position="120"/>
    </location>
</feature>
<feature type="transmembrane region" description="Helical" evidence="1">
    <location>
        <begin position="64"/>
        <end position="86"/>
    </location>
</feature>
<dbReference type="EMBL" id="JAUQYP010000001">
    <property type="protein sequence ID" value="MDO8106377.1"/>
    <property type="molecule type" value="Genomic_DNA"/>
</dbReference>
<keyword evidence="3" id="KW-1185">Reference proteome</keyword>
<feature type="transmembrane region" description="Helical" evidence="1">
    <location>
        <begin position="212"/>
        <end position="235"/>
    </location>
</feature>